<dbReference type="Proteomes" id="UP000580250">
    <property type="component" value="Unassembled WGS sequence"/>
</dbReference>
<comment type="subcellular location">
    <subcellularLocation>
        <location evidence="1">Cytoplasmic vesicle</location>
        <location evidence="1">Autophagosome</location>
    </subcellularLocation>
    <subcellularLocation>
        <location evidence="8">Endomembrane system</location>
        <topology evidence="8">Lipid-anchor</topology>
    </subcellularLocation>
</comment>
<keyword evidence="6 9" id="KW-0449">Lipoprotein</keyword>
<feature type="lipid moiety-binding region" description="Phosphatidylserine amidated glycine; alternate" evidence="9">
    <location>
        <position position="130"/>
    </location>
</feature>
<dbReference type="EMBL" id="CAJEWN010000009">
    <property type="protein sequence ID" value="CAD2130445.1"/>
    <property type="molecule type" value="Genomic_DNA"/>
</dbReference>
<dbReference type="Gene3D" id="3.10.20.90">
    <property type="entry name" value="Phosphatidylinositol 3-kinase Catalytic Subunit, Chain A, domain 1"/>
    <property type="match status" value="1"/>
</dbReference>
<sequence length="139" mass="16046">MHSSSSSDALTNGSITFKERKGLPERQRMVQDIMRQHNDKVPLIIERYDKERFLPLMNHAKYLVPSHLTIGGVMQIIRRRLQLHPDQAFYLLVNGKSVFSMSQTIGQLYDDEKDEDGFLYIVYASQPAFGGENARDEEE</sequence>
<evidence type="ECO:0000256" key="8">
    <source>
        <dbReference type="ARBA" id="ARBA00037868"/>
    </source>
</evidence>
<dbReference type="InterPro" id="IPR029071">
    <property type="entry name" value="Ubiquitin-like_domsf"/>
</dbReference>
<keyword evidence="7" id="KW-0968">Cytoplasmic vesicle</keyword>
<evidence type="ECO:0000256" key="10">
    <source>
        <dbReference type="RuleBase" id="RU004384"/>
    </source>
</evidence>
<evidence type="ECO:0000256" key="1">
    <source>
        <dbReference type="ARBA" id="ARBA00004419"/>
    </source>
</evidence>
<proteinExistence type="inferred from homology"/>
<dbReference type="GO" id="GO:0031410">
    <property type="term" value="C:cytoplasmic vesicle"/>
    <property type="evidence" value="ECO:0007669"/>
    <property type="project" value="UniProtKB-KW"/>
</dbReference>
<organism evidence="12 14">
    <name type="scientific">Meloidogyne enterolobii</name>
    <name type="common">Root-knot nematode worm</name>
    <name type="synonym">Meloidogyne mayaguensis</name>
    <dbReference type="NCBI Taxonomy" id="390850"/>
    <lineage>
        <taxon>Eukaryota</taxon>
        <taxon>Metazoa</taxon>
        <taxon>Ecdysozoa</taxon>
        <taxon>Nematoda</taxon>
        <taxon>Chromadorea</taxon>
        <taxon>Rhabditida</taxon>
        <taxon>Tylenchina</taxon>
        <taxon>Tylenchomorpha</taxon>
        <taxon>Tylenchoidea</taxon>
        <taxon>Meloidogynidae</taxon>
        <taxon>Meloidogyninae</taxon>
        <taxon>Meloidogyne</taxon>
    </lineage>
</organism>
<evidence type="ECO:0000256" key="9">
    <source>
        <dbReference type="PIRSR" id="PIRSR604241-50"/>
    </source>
</evidence>
<reference evidence="12 14" key="1">
    <citation type="submission" date="2020-08" db="EMBL/GenBank/DDBJ databases">
        <authorList>
            <person name="Koutsovoulos G."/>
            <person name="Danchin GJ E."/>
        </authorList>
    </citation>
    <scope>NUCLEOTIDE SEQUENCE [LARGE SCALE GENOMIC DNA]</scope>
</reference>
<dbReference type="AlphaFoldDB" id="A0A6V7V4I9"/>
<evidence type="ECO:0000256" key="6">
    <source>
        <dbReference type="ARBA" id="ARBA00023288"/>
    </source>
</evidence>
<evidence type="ECO:0000256" key="4">
    <source>
        <dbReference type="ARBA" id="ARBA00023006"/>
    </source>
</evidence>
<evidence type="ECO:0000313" key="13">
    <source>
        <dbReference type="EMBL" id="CAD2172992.1"/>
    </source>
</evidence>
<dbReference type="GO" id="GO:0016236">
    <property type="term" value="P:macroautophagy"/>
    <property type="evidence" value="ECO:0007669"/>
    <property type="project" value="UniProtKB-ARBA"/>
</dbReference>
<protein>
    <submittedName>
        <fullName evidence="12">Uncharacterized protein</fullName>
    </submittedName>
</protein>
<evidence type="ECO:0000313" key="14">
    <source>
        <dbReference type="Proteomes" id="UP000580250"/>
    </source>
</evidence>
<dbReference type="Pfam" id="PF02991">
    <property type="entry name" value="ATG8"/>
    <property type="match status" value="1"/>
</dbReference>
<dbReference type="FunFam" id="3.10.20.90:FF:000149">
    <property type="entry name" value="microtubule-associated proteins 1A/1B light chain 3C"/>
    <property type="match status" value="1"/>
</dbReference>
<accession>A0A6V7V4I9</accession>
<dbReference type="PANTHER" id="PTHR10969">
    <property type="entry name" value="MICROTUBULE-ASSOCIATED PROTEINS 1A/1B LIGHT CHAIN 3-RELATED"/>
    <property type="match status" value="1"/>
</dbReference>
<evidence type="ECO:0000256" key="5">
    <source>
        <dbReference type="ARBA" id="ARBA00023136"/>
    </source>
</evidence>
<dbReference type="OrthoDB" id="6738456at2759"/>
<dbReference type="GO" id="GO:0005776">
    <property type="term" value="C:autophagosome"/>
    <property type="evidence" value="ECO:0007669"/>
    <property type="project" value="UniProtKB-SubCell"/>
</dbReference>
<comment type="similarity">
    <text evidence="2 10">Belongs to the ATG8 family.</text>
</comment>
<keyword evidence="5" id="KW-0472">Membrane</keyword>
<dbReference type="InterPro" id="IPR004241">
    <property type="entry name" value="Atg8-like"/>
</dbReference>
<dbReference type="SUPFAM" id="SSF54236">
    <property type="entry name" value="Ubiquitin-like"/>
    <property type="match status" value="1"/>
</dbReference>
<dbReference type="EMBL" id="CAJEWN010000210">
    <property type="protein sequence ID" value="CAD2172992.1"/>
    <property type="molecule type" value="Genomic_DNA"/>
</dbReference>
<comment type="caution">
    <text evidence="12">The sequence shown here is derived from an EMBL/GenBank/DDBJ whole genome shotgun (WGS) entry which is preliminary data.</text>
</comment>
<dbReference type="GO" id="GO:0012505">
    <property type="term" value="C:endomembrane system"/>
    <property type="evidence" value="ECO:0007669"/>
    <property type="project" value="UniProtKB-SubCell"/>
</dbReference>
<dbReference type="EMBL" id="CAJEWN010000159">
    <property type="protein sequence ID" value="CAD2169859.1"/>
    <property type="molecule type" value="Genomic_DNA"/>
</dbReference>
<evidence type="ECO:0000256" key="3">
    <source>
        <dbReference type="ARBA" id="ARBA00022490"/>
    </source>
</evidence>
<evidence type="ECO:0000313" key="11">
    <source>
        <dbReference type="EMBL" id="CAD2130445.1"/>
    </source>
</evidence>
<dbReference type="GO" id="GO:0006950">
    <property type="term" value="P:response to stress"/>
    <property type="evidence" value="ECO:0007669"/>
    <property type="project" value="UniProtKB-ARBA"/>
</dbReference>
<evidence type="ECO:0000256" key="2">
    <source>
        <dbReference type="ARBA" id="ARBA00007293"/>
    </source>
</evidence>
<gene>
    <name evidence="12" type="ORF">MENT_LOCUS21219</name>
    <name evidence="13" type="ORF">MENT_LOCUS24577</name>
    <name evidence="11" type="ORF">MENT_LOCUS2990</name>
</gene>
<name>A0A6V7V4I9_MELEN</name>
<evidence type="ECO:0000313" key="12">
    <source>
        <dbReference type="EMBL" id="CAD2169859.1"/>
    </source>
</evidence>
<keyword evidence="4 10" id="KW-0072">Autophagy</keyword>
<keyword evidence="3" id="KW-0963">Cytoplasm</keyword>
<evidence type="ECO:0000256" key="7">
    <source>
        <dbReference type="ARBA" id="ARBA00023329"/>
    </source>
</evidence>